<comment type="caution">
    <text evidence="1">The sequence shown here is derived from an EMBL/GenBank/DDBJ whole genome shotgun (WGS) entry which is preliminary data.</text>
</comment>
<accession>A0ABW5A0K6</accession>
<reference evidence="2" key="1">
    <citation type="journal article" date="2019" name="Int. J. Syst. Evol. Microbiol.">
        <title>The Global Catalogue of Microorganisms (GCM) 10K type strain sequencing project: providing services to taxonomists for standard genome sequencing and annotation.</title>
        <authorList>
            <consortium name="The Broad Institute Genomics Platform"/>
            <consortium name="The Broad Institute Genome Sequencing Center for Infectious Disease"/>
            <person name="Wu L."/>
            <person name="Ma J."/>
        </authorList>
    </citation>
    <scope>NUCLEOTIDE SEQUENCE [LARGE SCALE GENOMIC DNA]</scope>
    <source>
        <strain evidence="2">CGMCC 1.13574</strain>
    </source>
</reference>
<proteinExistence type="predicted"/>
<sequence>MKAWLLMLALLILLATLTFGISSRKGGIWKTLMTLFGITDAATKGAGRR</sequence>
<evidence type="ECO:0000313" key="2">
    <source>
        <dbReference type="Proteomes" id="UP001597343"/>
    </source>
</evidence>
<organism evidence="1 2">
    <name type="scientific">Tumebacillus lipolyticus</name>
    <dbReference type="NCBI Taxonomy" id="1280370"/>
    <lineage>
        <taxon>Bacteria</taxon>
        <taxon>Bacillati</taxon>
        <taxon>Bacillota</taxon>
        <taxon>Bacilli</taxon>
        <taxon>Bacillales</taxon>
        <taxon>Alicyclobacillaceae</taxon>
        <taxon>Tumebacillus</taxon>
    </lineage>
</organism>
<keyword evidence="2" id="KW-1185">Reference proteome</keyword>
<name>A0ABW5A0K6_9BACL</name>
<dbReference type="Proteomes" id="UP001597343">
    <property type="component" value="Unassembled WGS sequence"/>
</dbReference>
<gene>
    <name evidence="1" type="ORF">ACFSOY_16625</name>
</gene>
<dbReference type="RefSeq" id="WP_386048527.1">
    <property type="nucleotide sequence ID" value="NZ_JBHUIO010000011.1"/>
</dbReference>
<evidence type="ECO:0000313" key="1">
    <source>
        <dbReference type="EMBL" id="MFD2171588.1"/>
    </source>
</evidence>
<protein>
    <recommendedName>
        <fullName evidence="3">DUF1328 domain-containing protein</fullName>
    </recommendedName>
</protein>
<evidence type="ECO:0008006" key="3">
    <source>
        <dbReference type="Google" id="ProtNLM"/>
    </source>
</evidence>
<dbReference type="EMBL" id="JBHUIO010000011">
    <property type="protein sequence ID" value="MFD2171588.1"/>
    <property type="molecule type" value="Genomic_DNA"/>
</dbReference>